<reference evidence="1 2" key="1">
    <citation type="journal article" date="2018" name="Mol. Plant">
        <title>The genome of Artemisia annua provides insight into the evolution of Asteraceae family and artemisinin biosynthesis.</title>
        <authorList>
            <person name="Shen Q."/>
            <person name="Zhang L."/>
            <person name="Liao Z."/>
            <person name="Wang S."/>
            <person name="Yan T."/>
            <person name="Shi P."/>
            <person name="Liu M."/>
            <person name="Fu X."/>
            <person name="Pan Q."/>
            <person name="Wang Y."/>
            <person name="Lv Z."/>
            <person name="Lu X."/>
            <person name="Zhang F."/>
            <person name="Jiang W."/>
            <person name="Ma Y."/>
            <person name="Chen M."/>
            <person name="Hao X."/>
            <person name="Li L."/>
            <person name="Tang Y."/>
            <person name="Lv G."/>
            <person name="Zhou Y."/>
            <person name="Sun X."/>
            <person name="Brodelius P.E."/>
            <person name="Rose J.K.C."/>
            <person name="Tang K."/>
        </authorList>
    </citation>
    <scope>NUCLEOTIDE SEQUENCE [LARGE SCALE GENOMIC DNA]</scope>
    <source>
        <strain evidence="2">cv. Huhao1</strain>
        <tissue evidence="1">Leaf</tissue>
    </source>
</reference>
<dbReference type="Proteomes" id="UP000245207">
    <property type="component" value="Unassembled WGS sequence"/>
</dbReference>
<gene>
    <name evidence="1" type="ORF">CTI12_AA519980</name>
</gene>
<comment type="caution">
    <text evidence="1">The sequence shown here is derived from an EMBL/GenBank/DDBJ whole genome shotgun (WGS) entry which is preliminary data.</text>
</comment>
<protein>
    <submittedName>
        <fullName evidence="1">Zinc finger, RING/FYVE/PHD-type</fullName>
    </submittedName>
</protein>
<proteinExistence type="predicted"/>
<name>A0A2U1L818_ARTAN</name>
<keyword evidence="2" id="KW-1185">Reference proteome</keyword>
<organism evidence="1 2">
    <name type="scientific">Artemisia annua</name>
    <name type="common">Sweet wormwood</name>
    <dbReference type="NCBI Taxonomy" id="35608"/>
    <lineage>
        <taxon>Eukaryota</taxon>
        <taxon>Viridiplantae</taxon>
        <taxon>Streptophyta</taxon>
        <taxon>Embryophyta</taxon>
        <taxon>Tracheophyta</taxon>
        <taxon>Spermatophyta</taxon>
        <taxon>Magnoliopsida</taxon>
        <taxon>eudicotyledons</taxon>
        <taxon>Gunneridae</taxon>
        <taxon>Pentapetalae</taxon>
        <taxon>asterids</taxon>
        <taxon>campanulids</taxon>
        <taxon>Asterales</taxon>
        <taxon>Asteraceae</taxon>
        <taxon>Asteroideae</taxon>
        <taxon>Anthemideae</taxon>
        <taxon>Artemisiinae</taxon>
        <taxon>Artemisia</taxon>
    </lineage>
</organism>
<evidence type="ECO:0000313" key="2">
    <source>
        <dbReference type="Proteomes" id="UP000245207"/>
    </source>
</evidence>
<evidence type="ECO:0000313" key="1">
    <source>
        <dbReference type="EMBL" id="PWA45157.1"/>
    </source>
</evidence>
<accession>A0A2U1L818</accession>
<dbReference type="AlphaFoldDB" id="A0A2U1L818"/>
<sequence length="109" mass="12404">MDIQNDWSMEKQRVSMSMRNQEEGLSSVIERIEDISVSSEMTSKRDATVGALEWEILLAVNNLYIVEVINKNASRAHVQGPAQAQNLRDILVEAKSCIKVKVDFLYFTE</sequence>
<dbReference type="EMBL" id="PKPP01010910">
    <property type="protein sequence ID" value="PWA45157.1"/>
    <property type="molecule type" value="Genomic_DNA"/>
</dbReference>